<accession>A0ABR3J8A3</accession>
<keyword evidence="2" id="KW-1185">Reference proteome</keyword>
<reference evidence="2" key="1">
    <citation type="submission" date="2024-06" db="EMBL/GenBank/DDBJ databases">
        <title>Multi-omics analyses provide insights into the biosynthesis of the anticancer antibiotic pleurotin in Hohenbuehelia grisea.</title>
        <authorList>
            <person name="Weaver J.A."/>
            <person name="Alberti F."/>
        </authorList>
    </citation>
    <scope>NUCLEOTIDE SEQUENCE [LARGE SCALE GENOMIC DNA]</scope>
    <source>
        <strain evidence="2">T-177</strain>
    </source>
</reference>
<evidence type="ECO:0008006" key="3">
    <source>
        <dbReference type="Google" id="ProtNLM"/>
    </source>
</evidence>
<proteinExistence type="predicted"/>
<evidence type="ECO:0000313" key="2">
    <source>
        <dbReference type="Proteomes" id="UP001556367"/>
    </source>
</evidence>
<protein>
    <recommendedName>
        <fullName evidence="3">F-box domain-containing protein</fullName>
    </recommendedName>
</protein>
<organism evidence="1 2">
    <name type="scientific">Hohenbuehelia grisea</name>
    <dbReference type="NCBI Taxonomy" id="104357"/>
    <lineage>
        <taxon>Eukaryota</taxon>
        <taxon>Fungi</taxon>
        <taxon>Dikarya</taxon>
        <taxon>Basidiomycota</taxon>
        <taxon>Agaricomycotina</taxon>
        <taxon>Agaricomycetes</taxon>
        <taxon>Agaricomycetidae</taxon>
        <taxon>Agaricales</taxon>
        <taxon>Pleurotineae</taxon>
        <taxon>Pleurotaceae</taxon>
        <taxon>Hohenbuehelia</taxon>
    </lineage>
</organism>
<dbReference type="InterPro" id="IPR036047">
    <property type="entry name" value="F-box-like_dom_sf"/>
</dbReference>
<sequence>MLRLRQELWPRTKFKPGNIPLELIAYTFRFLGLSDIRACTIVCKNWSPHAQFHLFRRGTVVLRPDRLDRFILVFEQNPSLYGYMTSLTLRRIGPDFQRDELIQAKIHGSHLPSLTSLSLVNIDLTEAHDGLDLYLVTAFPRLENFQSPC</sequence>
<dbReference type="SUPFAM" id="SSF81383">
    <property type="entry name" value="F-box domain"/>
    <property type="match status" value="1"/>
</dbReference>
<dbReference type="EMBL" id="JASNQZ010000011">
    <property type="protein sequence ID" value="KAL0951890.1"/>
    <property type="molecule type" value="Genomic_DNA"/>
</dbReference>
<evidence type="ECO:0000313" key="1">
    <source>
        <dbReference type="EMBL" id="KAL0951890.1"/>
    </source>
</evidence>
<dbReference type="Proteomes" id="UP001556367">
    <property type="component" value="Unassembled WGS sequence"/>
</dbReference>
<comment type="caution">
    <text evidence="1">The sequence shown here is derived from an EMBL/GenBank/DDBJ whole genome shotgun (WGS) entry which is preliminary data.</text>
</comment>
<gene>
    <name evidence="1" type="ORF">HGRIS_008547</name>
</gene>
<name>A0ABR3J8A3_9AGAR</name>